<dbReference type="PANTHER" id="PTHR38011:SF11">
    <property type="entry name" value="2,5-DIAMINO-6-RIBOSYLAMINO-4(3H)-PYRIMIDINONE 5'-PHOSPHATE REDUCTASE"/>
    <property type="match status" value="1"/>
</dbReference>
<dbReference type="PANTHER" id="PTHR38011">
    <property type="entry name" value="DIHYDROFOLATE REDUCTASE FAMILY PROTEIN (AFU_ORTHOLOGUE AFUA_8G06820)"/>
    <property type="match status" value="1"/>
</dbReference>
<dbReference type="Gene3D" id="3.40.430.10">
    <property type="entry name" value="Dihydrofolate Reductase, subunit A"/>
    <property type="match status" value="1"/>
</dbReference>
<comment type="caution">
    <text evidence="2">The sequence shown here is derived from an EMBL/GenBank/DDBJ whole genome shotgun (WGS) entry which is preliminary data.</text>
</comment>
<feature type="domain" description="Bacterial bifunctional deaminase-reductase C-terminal" evidence="1">
    <location>
        <begin position="67"/>
        <end position="157"/>
    </location>
</feature>
<dbReference type="GO" id="GO:0008703">
    <property type="term" value="F:5-amino-6-(5-phosphoribosylamino)uracil reductase activity"/>
    <property type="evidence" value="ECO:0007669"/>
    <property type="project" value="InterPro"/>
</dbReference>
<dbReference type="EMBL" id="JAHCMY010000003">
    <property type="protein sequence ID" value="MBS9523823.1"/>
    <property type="molecule type" value="Genomic_DNA"/>
</dbReference>
<evidence type="ECO:0000313" key="3">
    <source>
        <dbReference type="Proteomes" id="UP001319104"/>
    </source>
</evidence>
<reference evidence="2 3" key="1">
    <citation type="submission" date="2021-05" db="EMBL/GenBank/DDBJ databases">
        <authorList>
            <person name="Zhang Z.D."/>
            <person name="Osman G."/>
        </authorList>
    </citation>
    <scope>NUCLEOTIDE SEQUENCE [LARGE SCALE GENOMIC DNA]</scope>
    <source>
        <strain evidence="2 3">KCTC 32217</strain>
    </source>
</reference>
<evidence type="ECO:0000313" key="2">
    <source>
        <dbReference type="EMBL" id="MBS9523823.1"/>
    </source>
</evidence>
<evidence type="ECO:0000259" key="1">
    <source>
        <dbReference type="Pfam" id="PF01872"/>
    </source>
</evidence>
<dbReference type="InterPro" id="IPR050765">
    <property type="entry name" value="Riboflavin_Biosynth_HTPR"/>
</dbReference>
<dbReference type="Proteomes" id="UP001319104">
    <property type="component" value="Unassembled WGS sequence"/>
</dbReference>
<proteinExistence type="predicted"/>
<sequence>MSVDGYIAKSDDNLDFLQMVERPNEDYGYADHLNNIDTIIWGRRTFDKILKMEGKVPHVDKKIFVVSKSETGKREHAEYHPDAVGLVHYLQSQPGKDIYCDGGAQLVTELLRHQLIDRLIISIIPHLLGDGIRLFKEGNLEQKLIFKRSITYPSGLVQVWYDVKKE</sequence>
<dbReference type="SUPFAM" id="SSF53597">
    <property type="entry name" value="Dihydrofolate reductase-like"/>
    <property type="match status" value="1"/>
</dbReference>
<dbReference type="InterPro" id="IPR024072">
    <property type="entry name" value="DHFR-like_dom_sf"/>
</dbReference>
<dbReference type="AlphaFoldDB" id="A0AAP2G4T9"/>
<dbReference type="InterPro" id="IPR002734">
    <property type="entry name" value="RibDG_C"/>
</dbReference>
<name>A0AAP2G4T9_9BACT</name>
<organism evidence="2 3">
    <name type="scientific">Litoribacter ruber</name>
    <dbReference type="NCBI Taxonomy" id="702568"/>
    <lineage>
        <taxon>Bacteria</taxon>
        <taxon>Pseudomonadati</taxon>
        <taxon>Bacteroidota</taxon>
        <taxon>Cytophagia</taxon>
        <taxon>Cytophagales</taxon>
        <taxon>Cyclobacteriaceae</taxon>
        <taxon>Litoribacter</taxon>
    </lineage>
</organism>
<protein>
    <submittedName>
        <fullName evidence="2">Dihydrofolate reductase</fullName>
    </submittedName>
</protein>
<dbReference type="Pfam" id="PF01872">
    <property type="entry name" value="RibD_C"/>
    <property type="match status" value="1"/>
</dbReference>
<keyword evidence="3" id="KW-1185">Reference proteome</keyword>
<dbReference type="GO" id="GO:0009231">
    <property type="term" value="P:riboflavin biosynthetic process"/>
    <property type="evidence" value="ECO:0007669"/>
    <property type="project" value="InterPro"/>
</dbReference>
<gene>
    <name evidence="2" type="ORF">KI659_07320</name>
</gene>
<accession>A0AAP2G4T9</accession>